<keyword evidence="2" id="KW-0805">Transcription regulation</keyword>
<evidence type="ECO:0000256" key="4">
    <source>
        <dbReference type="ARBA" id="ARBA00023163"/>
    </source>
</evidence>
<dbReference type="EMBL" id="CP009455">
    <property type="protein sequence ID" value="AIR90868.1"/>
    <property type="molecule type" value="Genomic_DNA"/>
</dbReference>
<dbReference type="STRING" id="157783.LK03_17045"/>
<dbReference type="SUPFAM" id="SSF46785">
    <property type="entry name" value="Winged helix' DNA-binding domain"/>
    <property type="match status" value="1"/>
</dbReference>
<proteinExistence type="inferred from homology"/>
<gene>
    <name evidence="6" type="ORF">LK03_17045</name>
</gene>
<keyword evidence="3" id="KW-0238">DNA-binding</keyword>
<evidence type="ECO:0000256" key="2">
    <source>
        <dbReference type="ARBA" id="ARBA00023015"/>
    </source>
</evidence>
<dbReference type="KEGG" id="psw:LK03_17045"/>
<evidence type="ECO:0000259" key="5">
    <source>
        <dbReference type="PROSITE" id="PS50931"/>
    </source>
</evidence>
<dbReference type="GO" id="GO:0003700">
    <property type="term" value="F:DNA-binding transcription factor activity"/>
    <property type="evidence" value="ECO:0007669"/>
    <property type="project" value="InterPro"/>
</dbReference>
<dbReference type="Proteomes" id="UP000029493">
    <property type="component" value="Chromosome"/>
</dbReference>
<evidence type="ECO:0000313" key="7">
    <source>
        <dbReference type="Proteomes" id="UP000029493"/>
    </source>
</evidence>
<dbReference type="PANTHER" id="PTHR30579:SF3">
    <property type="entry name" value="TRANSCRIPTIONAL REGULATORY PROTEIN"/>
    <property type="match status" value="1"/>
</dbReference>
<keyword evidence="4" id="KW-0804">Transcription</keyword>
<dbReference type="InterPro" id="IPR005119">
    <property type="entry name" value="LysR_subst-bd"/>
</dbReference>
<comment type="similarity">
    <text evidence="1">Belongs to the LysR transcriptional regulatory family.</text>
</comment>
<dbReference type="GO" id="GO:0003677">
    <property type="term" value="F:DNA binding"/>
    <property type="evidence" value="ECO:0007669"/>
    <property type="project" value="UniProtKB-KW"/>
</dbReference>
<dbReference type="Gene3D" id="3.40.190.290">
    <property type="match status" value="1"/>
</dbReference>
<reference evidence="6 7" key="1">
    <citation type="submission" date="2014-09" db="EMBL/GenBank/DDBJ databases">
        <authorList>
            <person name="Chan K.-G."/>
        </authorList>
    </citation>
    <scope>NUCLEOTIDE SEQUENCE [LARGE SCALE GENOMIC DNA]</scope>
    <source>
        <strain evidence="6 7">ND07</strain>
    </source>
</reference>
<feature type="domain" description="HTH lysR-type" evidence="5">
    <location>
        <begin position="2"/>
        <end position="59"/>
    </location>
</feature>
<protein>
    <submittedName>
        <fullName evidence="6">LysR family transcriptional regulator</fullName>
    </submittedName>
</protein>
<dbReference type="InterPro" id="IPR050176">
    <property type="entry name" value="LTTR"/>
</dbReference>
<dbReference type="Gene3D" id="1.10.10.10">
    <property type="entry name" value="Winged helix-like DNA-binding domain superfamily/Winged helix DNA-binding domain"/>
    <property type="match status" value="1"/>
</dbReference>
<name>A0A089YGM1_9PSED</name>
<sequence length="283" mass="30852">MFDWEDLRYFAAFVNAGSLSAAAKSLAVDHATVARRIAALEAALNLKLVDRRPRAYVLTDHDRRVGEMAQQMGEASFALEHFANAGQQAIEGQVVLSAPPALLGSLIARRSGELLARYPALALKLIGSKSRASLTRREADIAISLSRPGEPTLVAQLLGHLDYRLYAAASYLRRGLAPAYIGYDQSQAKSPQQRWLLQQAGDGPFVLHSNDLRIQAEAAAGGAGIACLPTFMAKEHQLEPARPEAGSMSIEIWLAVHEDARATPRIRAVMDFVQHCLRPLLRL</sequence>
<dbReference type="AlphaFoldDB" id="A0A089YGM1"/>
<dbReference type="Pfam" id="PF00126">
    <property type="entry name" value="HTH_1"/>
    <property type="match status" value="1"/>
</dbReference>
<dbReference type="InterPro" id="IPR036390">
    <property type="entry name" value="WH_DNA-bd_sf"/>
</dbReference>
<dbReference type="SUPFAM" id="SSF53850">
    <property type="entry name" value="Periplasmic binding protein-like II"/>
    <property type="match status" value="1"/>
</dbReference>
<dbReference type="InterPro" id="IPR036388">
    <property type="entry name" value="WH-like_DNA-bd_sf"/>
</dbReference>
<keyword evidence="7" id="KW-1185">Reference proteome</keyword>
<evidence type="ECO:0000256" key="3">
    <source>
        <dbReference type="ARBA" id="ARBA00023125"/>
    </source>
</evidence>
<dbReference type="PANTHER" id="PTHR30579">
    <property type="entry name" value="TRANSCRIPTIONAL REGULATOR"/>
    <property type="match status" value="1"/>
</dbReference>
<organism evidence="6 7">
    <name type="scientific">Pseudomonas cremoricolorata</name>
    <dbReference type="NCBI Taxonomy" id="157783"/>
    <lineage>
        <taxon>Bacteria</taxon>
        <taxon>Pseudomonadati</taxon>
        <taxon>Pseudomonadota</taxon>
        <taxon>Gammaproteobacteria</taxon>
        <taxon>Pseudomonadales</taxon>
        <taxon>Pseudomonadaceae</taxon>
        <taxon>Pseudomonas</taxon>
    </lineage>
</organism>
<dbReference type="Pfam" id="PF03466">
    <property type="entry name" value="LysR_substrate"/>
    <property type="match status" value="1"/>
</dbReference>
<evidence type="ECO:0000256" key="1">
    <source>
        <dbReference type="ARBA" id="ARBA00009437"/>
    </source>
</evidence>
<dbReference type="RefSeq" id="WP_038413512.1">
    <property type="nucleotide sequence ID" value="NZ_CP009455.1"/>
</dbReference>
<evidence type="ECO:0000313" key="6">
    <source>
        <dbReference type="EMBL" id="AIR90868.1"/>
    </source>
</evidence>
<accession>A0A089YGM1</accession>
<dbReference type="eggNOG" id="COG0583">
    <property type="taxonomic scope" value="Bacteria"/>
</dbReference>
<dbReference type="OrthoDB" id="570111at2"/>
<dbReference type="InterPro" id="IPR000847">
    <property type="entry name" value="LysR_HTH_N"/>
</dbReference>
<dbReference type="PROSITE" id="PS50931">
    <property type="entry name" value="HTH_LYSR"/>
    <property type="match status" value="1"/>
</dbReference>